<sequence>MDKLQIFSTECEEEIISCTTYSTKEKLIDTRVDEGELIVPVEYHVLKMQPNGTLVKIKKKVSGRKFSPED</sequence>
<evidence type="ECO:0000313" key="1">
    <source>
        <dbReference type="EMBL" id="KAF6036964.1"/>
    </source>
</evidence>
<gene>
    <name evidence="1" type="ORF">EB796_004718</name>
</gene>
<dbReference type="Proteomes" id="UP000593567">
    <property type="component" value="Unassembled WGS sequence"/>
</dbReference>
<dbReference type="AlphaFoldDB" id="A0A7J7KGC5"/>
<keyword evidence="2" id="KW-1185">Reference proteome</keyword>
<proteinExistence type="predicted"/>
<dbReference type="EMBL" id="VXIV02000642">
    <property type="protein sequence ID" value="KAF6036964.1"/>
    <property type="molecule type" value="Genomic_DNA"/>
</dbReference>
<comment type="caution">
    <text evidence="1">The sequence shown here is derived from an EMBL/GenBank/DDBJ whole genome shotgun (WGS) entry which is preliminary data.</text>
</comment>
<protein>
    <submittedName>
        <fullName evidence="1">Uncharacterized protein</fullName>
    </submittedName>
</protein>
<accession>A0A7J7KGC5</accession>
<organism evidence="1 2">
    <name type="scientific">Bugula neritina</name>
    <name type="common">Brown bryozoan</name>
    <name type="synonym">Sertularia neritina</name>
    <dbReference type="NCBI Taxonomy" id="10212"/>
    <lineage>
        <taxon>Eukaryota</taxon>
        <taxon>Metazoa</taxon>
        <taxon>Spiralia</taxon>
        <taxon>Lophotrochozoa</taxon>
        <taxon>Bryozoa</taxon>
        <taxon>Gymnolaemata</taxon>
        <taxon>Cheilostomatida</taxon>
        <taxon>Flustrina</taxon>
        <taxon>Buguloidea</taxon>
        <taxon>Bugulidae</taxon>
        <taxon>Bugula</taxon>
    </lineage>
</organism>
<name>A0A7J7KGC5_BUGNE</name>
<evidence type="ECO:0000313" key="2">
    <source>
        <dbReference type="Proteomes" id="UP000593567"/>
    </source>
</evidence>
<reference evidence="1" key="1">
    <citation type="submission" date="2020-06" db="EMBL/GenBank/DDBJ databases">
        <title>Draft genome of Bugula neritina, a colonial animal packing powerful symbionts and potential medicines.</title>
        <authorList>
            <person name="Rayko M."/>
        </authorList>
    </citation>
    <scope>NUCLEOTIDE SEQUENCE [LARGE SCALE GENOMIC DNA]</scope>
    <source>
        <strain evidence="1">Kwan_BN1</strain>
    </source>
</reference>